<evidence type="ECO:0000256" key="1">
    <source>
        <dbReference type="SAM" id="MobiDB-lite"/>
    </source>
</evidence>
<accession>A0A0F9ZBC5</accession>
<proteinExistence type="predicted"/>
<feature type="region of interest" description="Disordered" evidence="1">
    <location>
        <begin position="128"/>
        <end position="173"/>
    </location>
</feature>
<dbReference type="Proteomes" id="UP000034112">
    <property type="component" value="Unassembled WGS sequence"/>
</dbReference>
<organism evidence="3 4">
    <name type="scientific">Trichoderma harzianum</name>
    <name type="common">Hypocrea lixii</name>
    <dbReference type="NCBI Taxonomy" id="5544"/>
    <lineage>
        <taxon>Eukaryota</taxon>
        <taxon>Fungi</taxon>
        <taxon>Dikarya</taxon>
        <taxon>Ascomycota</taxon>
        <taxon>Pezizomycotina</taxon>
        <taxon>Sordariomycetes</taxon>
        <taxon>Hypocreomycetidae</taxon>
        <taxon>Hypocreales</taxon>
        <taxon>Hypocreaceae</taxon>
        <taxon>Trichoderma</taxon>
    </lineage>
</organism>
<name>A0A0F9ZBC5_TRIHA</name>
<evidence type="ECO:0000256" key="2">
    <source>
        <dbReference type="SAM" id="SignalP"/>
    </source>
</evidence>
<dbReference type="AlphaFoldDB" id="A0A0F9ZBC5"/>
<protein>
    <recommendedName>
        <fullName evidence="5">Ig-like domain-containing protein</fullName>
    </recommendedName>
</protein>
<comment type="caution">
    <text evidence="3">The sequence shown here is derived from an EMBL/GenBank/DDBJ whole genome shotgun (WGS) entry which is preliminary data.</text>
</comment>
<gene>
    <name evidence="3" type="ORF">THAR02_10038</name>
</gene>
<evidence type="ECO:0000313" key="3">
    <source>
        <dbReference type="EMBL" id="KKO97851.1"/>
    </source>
</evidence>
<sequence>MYTAGFLVVASFLAGSANAYPEFNERRDCSHNDCLRAVIASAIPGGNARGSADCSSYFRKTVTPSATTATITLTSTLTEDPVYSTATDVSVVPVTVTTSVCTAVVSVVPRANEREVTAEELNAAPVHHETHQARRVRACPAKPPASSSTSTSSTAAATATTTTTTSKATTTATPVSGIPTYASACGGISAYSSACSCDGIPESTITLPQVTNTVTSWASQTVIPTSATTVDIVSSSTTTITIAAHPTILGPAFYVQDSANGRTWAAGGSGLQIVDSTNSHAPLTINGCGRVASSVLTNNFLSSAETGNGDAISFASNPSGSFLHCTVQNPSVPSGSFTCQSANGVDTVLNWCPGGNDVIQLSSAPMAGCLQPAFTVVHT</sequence>
<dbReference type="OrthoDB" id="5596743at2759"/>
<evidence type="ECO:0000313" key="4">
    <source>
        <dbReference type="Proteomes" id="UP000034112"/>
    </source>
</evidence>
<keyword evidence="2" id="KW-0732">Signal</keyword>
<reference evidence="4" key="1">
    <citation type="journal article" date="2015" name="Genome Announc.">
        <title>Draft whole-genome sequence of the biocontrol agent Trichoderma harzianum T6776.</title>
        <authorList>
            <person name="Baroncelli R."/>
            <person name="Piaggeschi G."/>
            <person name="Fiorini L."/>
            <person name="Bertolini E."/>
            <person name="Zapparata A."/>
            <person name="Pe M.E."/>
            <person name="Sarrocco S."/>
            <person name="Vannacci G."/>
        </authorList>
    </citation>
    <scope>NUCLEOTIDE SEQUENCE [LARGE SCALE GENOMIC DNA]</scope>
    <source>
        <strain evidence="4">T6776</strain>
    </source>
</reference>
<dbReference type="OMA" id="FNERRDC"/>
<evidence type="ECO:0008006" key="5">
    <source>
        <dbReference type="Google" id="ProtNLM"/>
    </source>
</evidence>
<dbReference type="EMBL" id="JOKZ01000495">
    <property type="protein sequence ID" value="KKO97851.1"/>
    <property type="molecule type" value="Genomic_DNA"/>
</dbReference>
<feature type="chain" id="PRO_5002530757" description="Ig-like domain-containing protein" evidence="2">
    <location>
        <begin position="20"/>
        <end position="379"/>
    </location>
</feature>
<feature type="signal peptide" evidence="2">
    <location>
        <begin position="1"/>
        <end position="19"/>
    </location>
</feature>
<feature type="compositionally biased region" description="Low complexity" evidence="1">
    <location>
        <begin position="145"/>
        <end position="173"/>
    </location>
</feature>